<dbReference type="SUPFAM" id="SSF52833">
    <property type="entry name" value="Thioredoxin-like"/>
    <property type="match status" value="1"/>
</dbReference>
<dbReference type="RefSeq" id="WP_154484224.1">
    <property type="nucleotide sequence ID" value="NZ_JAHLOA010000013.1"/>
</dbReference>
<dbReference type="PROSITE" id="PS51354">
    <property type="entry name" value="GLUTAREDOXIN_2"/>
    <property type="match status" value="1"/>
</dbReference>
<evidence type="ECO:0000259" key="1">
    <source>
        <dbReference type="Pfam" id="PF00462"/>
    </source>
</evidence>
<dbReference type="InterPro" id="IPR051548">
    <property type="entry name" value="Grx-like_ET"/>
</dbReference>
<comment type="caution">
    <text evidence="3">The sequence shown here is derived from an EMBL/GenBank/DDBJ whole genome shotgun (WGS) entry which is preliminary data.</text>
</comment>
<dbReference type="Gene3D" id="3.40.30.10">
    <property type="entry name" value="Glutaredoxin"/>
    <property type="match status" value="1"/>
</dbReference>
<dbReference type="NCBIfam" id="TIGR02196">
    <property type="entry name" value="GlrX_YruB"/>
    <property type="match status" value="1"/>
</dbReference>
<keyword evidence="5" id="KW-1185">Reference proteome</keyword>
<sequence>MANVTVYSTDTCPHCVAAKEYLSQKNVPYTEKNVQKDVNARKELMSMGHMGVPVIVVDGEEVVGFDRARLDELLNL</sequence>
<dbReference type="InterPro" id="IPR011767">
    <property type="entry name" value="GLR_AS"/>
</dbReference>
<accession>A0A844FHX8</accession>
<dbReference type="EMBL" id="VULR01000008">
    <property type="protein sequence ID" value="MSS43546.1"/>
    <property type="molecule type" value="Genomic_DNA"/>
</dbReference>
<evidence type="ECO:0000313" key="5">
    <source>
        <dbReference type="Proteomes" id="UP001108123"/>
    </source>
</evidence>
<evidence type="ECO:0000313" key="4">
    <source>
        <dbReference type="Proteomes" id="UP000462760"/>
    </source>
</evidence>
<dbReference type="AlphaFoldDB" id="A0A844FHX8"/>
<dbReference type="InterPro" id="IPR002109">
    <property type="entry name" value="Glutaredoxin"/>
</dbReference>
<dbReference type="Pfam" id="PF00462">
    <property type="entry name" value="Glutaredoxin"/>
    <property type="match status" value="1"/>
</dbReference>
<name>A0A844FHX8_9FIRM</name>
<dbReference type="EMBL" id="JAKNID010000026">
    <property type="protein sequence ID" value="MCG4565322.1"/>
    <property type="molecule type" value="Genomic_DNA"/>
</dbReference>
<evidence type="ECO:0000313" key="2">
    <source>
        <dbReference type="EMBL" id="MCG4565322.1"/>
    </source>
</evidence>
<dbReference type="PANTHER" id="PTHR34386">
    <property type="entry name" value="GLUTAREDOXIN"/>
    <property type="match status" value="1"/>
</dbReference>
<dbReference type="Proteomes" id="UP000462760">
    <property type="component" value="Unassembled WGS sequence"/>
</dbReference>
<dbReference type="GO" id="GO:0009055">
    <property type="term" value="F:electron transfer activity"/>
    <property type="evidence" value="ECO:0007669"/>
    <property type="project" value="TreeGrafter"/>
</dbReference>
<evidence type="ECO:0000313" key="3">
    <source>
        <dbReference type="EMBL" id="MSS43546.1"/>
    </source>
</evidence>
<dbReference type="PROSITE" id="PS00195">
    <property type="entry name" value="GLUTAREDOXIN_1"/>
    <property type="match status" value="1"/>
</dbReference>
<dbReference type="Proteomes" id="UP001108123">
    <property type="component" value="Unassembled WGS sequence"/>
</dbReference>
<dbReference type="GO" id="GO:0045454">
    <property type="term" value="P:cell redox homeostasis"/>
    <property type="evidence" value="ECO:0007669"/>
    <property type="project" value="TreeGrafter"/>
</dbReference>
<dbReference type="CDD" id="cd02976">
    <property type="entry name" value="NrdH"/>
    <property type="match status" value="1"/>
</dbReference>
<proteinExistence type="predicted"/>
<feature type="domain" description="Glutaredoxin" evidence="1">
    <location>
        <begin position="4"/>
        <end position="61"/>
    </location>
</feature>
<dbReference type="InterPro" id="IPR036249">
    <property type="entry name" value="Thioredoxin-like_sf"/>
</dbReference>
<reference evidence="3 4" key="1">
    <citation type="submission" date="2019-08" db="EMBL/GenBank/DDBJ databases">
        <title>In-depth cultivation of the pig gut microbiome towards novel bacterial diversity and tailored functional studies.</title>
        <authorList>
            <person name="Wylensek D."/>
            <person name="Hitch T.C.A."/>
            <person name="Clavel T."/>
        </authorList>
    </citation>
    <scope>NUCLEOTIDE SEQUENCE [LARGE SCALE GENOMIC DNA]</scope>
    <source>
        <strain evidence="3 4">Med78-601-WT-4W-RMD-3</strain>
    </source>
</reference>
<dbReference type="PANTHER" id="PTHR34386:SF1">
    <property type="entry name" value="GLUTAREDOXIN-LIKE PROTEIN NRDH"/>
    <property type="match status" value="1"/>
</dbReference>
<dbReference type="OrthoDB" id="3174166at2"/>
<protein>
    <submittedName>
        <fullName evidence="3">Glutaredoxin family protein</fullName>
    </submittedName>
    <submittedName>
        <fullName evidence="2">Thioredoxin family protein</fullName>
    </submittedName>
</protein>
<gene>
    <name evidence="3" type="ORF">FYJ27_07375</name>
    <name evidence="2" type="ORF">L0P62_07670</name>
</gene>
<dbReference type="InterPro" id="IPR011911">
    <property type="entry name" value="GlrX_YruB"/>
</dbReference>
<organism evidence="3 4">
    <name type="scientific">Anaerosalibacter bizertensis</name>
    <dbReference type="NCBI Taxonomy" id="932217"/>
    <lineage>
        <taxon>Bacteria</taxon>
        <taxon>Bacillati</taxon>
        <taxon>Bacillota</taxon>
        <taxon>Tissierellia</taxon>
        <taxon>Tissierellales</taxon>
        <taxon>Sporanaerobacteraceae</taxon>
        <taxon>Anaerosalibacter</taxon>
    </lineage>
</organism>
<reference evidence="2" key="2">
    <citation type="submission" date="2022-01" db="EMBL/GenBank/DDBJ databases">
        <title>Collection of gut derived symbiotic bacterial strains cultured from healthy donors.</title>
        <authorList>
            <person name="Lin H."/>
            <person name="Kohout C."/>
            <person name="Waligurski E."/>
            <person name="Pamer E.G."/>
        </authorList>
    </citation>
    <scope>NUCLEOTIDE SEQUENCE</scope>
    <source>
        <strain evidence="2">MSK.14.39</strain>
    </source>
</reference>